<protein>
    <submittedName>
        <fullName evidence="9">Laccase-like multicopper oxidase 1</fullName>
    </submittedName>
</protein>
<dbReference type="Pfam" id="PF00394">
    <property type="entry name" value="Cu-oxidase"/>
    <property type="match status" value="1"/>
</dbReference>
<accession>A0A9Q8UT56</accession>
<dbReference type="InterPro" id="IPR011707">
    <property type="entry name" value="Cu-oxidase-like_N"/>
</dbReference>
<evidence type="ECO:0000259" key="6">
    <source>
        <dbReference type="Pfam" id="PF00394"/>
    </source>
</evidence>
<gene>
    <name evidence="9" type="ORF">CLAFUR5_09772</name>
</gene>
<dbReference type="Pfam" id="PF07731">
    <property type="entry name" value="Cu-oxidase_2"/>
    <property type="match status" value="1"/>
</dbReference>
<dbReference type="NCBIfam" id="TIGR03390">
    <property type="entry name" value="ascorbOXfungal"/>
    <property type="match status" value="1"/>
</dbReference>
<dbReference type="GO" id="GO:0005507">
    <property type="term" value="F:copper ion binding"/>
    <property type="evidence" value="ECO:0007669"/>
    <property type="project" value="InterPro"/>
</dbReference>
<feature type="chain" id="PRO_5040507033" evidence="5">
    <location>
        <begin position="21"/>
        <end position="611"/>
    </location>
</feature>
<dbReference type="CDD" id="cd13873">
    <property type="entry name" value="CuRO_2_AAO_like_2"/>
    <property type="match status" value="1"/>
</dbReference>
<reference evidence="9" key="2">
    <citation type="journal article" date="2022" name="Microb. Genom.">
        <title>A chromosome-scale genome assembly of the tomato pathogen Cladosporium fulvum reveals a compartmentalized genome architecture and the presence of a dispensable chromosome.</title>
        <authorList>
            <person name="Zaccaron A.Z."/>
            <person name="Chen L.H."/>
            <person name="Samaras A."/>
            <person name="Stergiopoulos I."/>
        </authorList>
    </citation>
    <scope>NUCLEOTIDE SEQUENCE</scope>
    <source>
        <strain evidence="9">Race5_Kim</strain>
    </source>
</reference>
<dbReference type="SUPFAM" id="SSF49503">
    <property type="entry name" value="Cupredoxins"/>
    <property type="match status" value="3"/>
</dbReference>
<dbReference type="InterPro" id="IPR011706">
    <property type="entry name" value="Cu-oxidase_C"/>
</dbReference>
<dbReference type="EMBL" id="CP090171">
    <property type="protein sequence ID" value="UJO21488.1"/>
    <property type="molecule type" value="Genomic_DNA"/>
</dbReference>
<evidence type="ECO:0000256" key="2">
    <source>
        <dbReference type="ARBA" id="ARBA00022723"/>
    </source>
</evidence>
<dbReference type="PROSITE" id="PS00080">
    <property type="entry name" value="MULTICOPPER_OXIDASE2"/>
    <property type="match status" value="1"/>
</dbReference>
<keyword evidence="5" id="KW-0732">Signal</keyword>
<feature type="signal peptide" evidence="5">
    <location>
        <begin position="1"/>
        <end position="20"/>
    </location>
</feature>
<evidence type="ECO:0000256" key="4">
    <source>
        <dbReference type="ARBA" id="ARBA00023008"/>
    </source>
</evidence>
<dbReference type="KEGG" id="ffu:CLAFUR5_09772"/>
<evidence type="ECO:0000313" key="10">
    <source>
        <dbReference type="Proteomes" id="UP000756132"/>
    </source>
</evidence>
<dbReference type="GO" id="GO:0016491">
    <property type="term" value="F:oxidoreductase activity"/>
    <property type="evidence" value="ECO:0007669"/>
    <property type="project" value="UniProtKB-KW"/>
</dbReference>
<dbReference type="Pfam" id="PF07732">
    <property type="entry name" value="Cu-oxidase_3"/>
    <property type="match status" value="1"/>
</dbReference>
<evidence type="ECO:0000259" key="8">
    <source>
        <dbReference type="Pfam" id="PF07732"/>
    </source>
</evidence>
<keyword evidence="2" id="KW-0479">Metal-binding</keyword>
<organism evidence="9 10">
    <name type="scientific">Passalora fulva</name>
    <name type="common">Tomato leaf mold</name>
    <name type="synonym">Cladosporium fulvum</name>
    <dbReference type="NCBI Taxonomy" id="5499"/>
    <lineage>
        <taxon>Eukaryota</taxon>
        <taxon>Fungi</taxon>
        <taxon>Dikarya</taxon>
        <taxon>Ascomycota</taxon>
        <taxon>Pezizomycotina</taxon>
        <taxon>Dothideomycetes</taxon>
        <taxon>Dothideomycetidae</taxon>
        <taxon>Mycosphaerellales</taxon>
        <taxon>Mycosphaerellaceae</taxon>
        <taxon>Fulvia</taxon>
    </lineage>
</organism>
<dbReference type="PROSITE" id="PS00079">
    <property type="entry name" value="MULTICOPPER_OXIDASE1"/>
    <property type="match status" value="1"/>
</dbReference>
<evidence type="ECO:0000256" key="5">
    <source>
        <dbReference type="SAM" id="SignalP"/>
    </source>
</evidence>
<evidence type="ECO:0000256" key="1">
    <source>
        <dbReference type="ARBA" id="ARBA00010609"/>
    </source>
</evidence>
<comment type="similarity">
    <text evidence="1">Belongs to the multicopper oxidase family.</text>
</comment>
<keyword evidence="3" id="KW-0560">Oxidoreductase</keyword>
<dbReference type="InterPro" id="IPR033138">
    <property type="entry name" value="Cu_oxidase_CS"/>
</dbReference>
<keyword evidence="4" id="KW-0186">Copper</keyword>
<dbReference type="InterPro" id="IPR017762">
    <property type="entry name" value="Multicopper_oxidase_fun"/>
</dbReference>
<dbReference type="InterPro" id="IPR035666">
    <property type="entry name" value="MCO_CuRO_3"/>
</dbReference>
<dbReference type="InterPro" id="IPR001117">
    <property type="entry name" value="Cu-oxidase_2nd"/>
</dbReference>
<dbReference type="Proteomes" id="UP000756132">
    <property type="component" value="Chromosome 9"/>
</dbReference>
<dbReference type="PANTHER" id="PTHR11709">
    <property type="entry name" value="MULTI-COPPER OXIDASE"/>
    <property type="match status" value="1"/>
</dbReference>
<feature type="domain" description="Plastocyanin-like" evidence="7">
    <location>
        <begin position="434"/>
        <end position="562"/>
    </location>
</feature>
<dbReference type="PANTHER" id="PTHR11709:SF394">
    <property type="entry name" value="FI03373P-RELATED"/>
    <property type="match status" value="1"/>
</dbReference>
<dbReference type="InterPro" id="IPR008972">
    <property type="entry name" value="Cupredoxin"/>
</dbReference>
<dbReference type="InterPro" id="IPR045087">
    <property type="entry name" value="Cu-oxidase_fam"/>
</dbReference>
<feature type="domain" description="Plastocyanin-like" evidence="6">
    <location>
        <begin position="181"/>
        <end position="336"/>
    </location>
</feature>
<dbReference type="OrthoDB" id="2121828at2759"/>
<evidence type="ECO:0000313" key="9">
    <source>
        <dbReference type="EMBL" id="UJO21488.1"/>
    </source>
</evidence>
<proteinExistence type="inferred from homology"/>
<feature type="domain" description="Plastocyanin-like" evidence="8">
    <location>
        <begin position="52"/>
        <end position="171"/>
    </location>
</feature>
<reference evidence="9" key="1">
    <citation type="submission" date="2021-12" db="EMBL/GenBank/DDBJ databases">
        <authorList>
            <person name="Zaccaron A."/>
            <person name="Stergiopoulos I."/>
        </authorList>
    </citation>
    <scope>NUCLEOTIDE SEQUENCE</scope>
    <source>
        <strain evidence="9">Race5_Kim</strain>
    </source>
</reference>
<dbReference type="RefSeq" id="XP_047765854.1">
    <property type="nucleotide sequence ID" value="XM_047908920.1"/>
</dbReference>
<name>A0A9Q8UT56_PASFU</name>
<sequence length="611" mass="68333">MRLSTLSCSSLLLAASQVAAWGPRGGDHGAPGHYGGPKVHDSNFQPDHILRVTYENVSVGCQTREQVLVNGTAPGPHLYLEPERRSWIRVYNDMAAPHCYNFTMHWHGLSQRMAPFADGTPQAAQWPIPCRHFFDYEIFPLGKEPGTYFYHSHVGFQAISASGALIIKDKEGFCPYHYDEEIVWNIGDYFNQTDHDIEFGLTNTTFKWSGETNAVLLNGVGVATGETAGEGDCQLPVIEVDPGKTYRFRFIGATALSMVQIGIVDHDNFTIIEADGAYTKPHREHFMQLSSGQRFDTIFKAKEESELNGQRDYLIQMETKDRPAVYQGYGVLRYSGGAPEITTAPPKAPLTLSNATYDWCEYSLEPLVPNDFPTADEVTRRIEIDNRQLTTNTIVWHINNLQWNETSNPYPGDKPYLVDIYERGPAAIPNYTAAIENNGWDPATLTFPAKIGEVLEIIWYNTGSLVKDNGGLDYHPLHAHGGHYYDCGSGNGTYNATLNEAKLALHPPVLRDTTNLYRYTAKTTAGTRQGWRAWRLRVTDAGVWMIHCHILQHMVMGMQSVWIMGEYGQITGIPATDVGDYLVFGGDVNGNETHAPRVVHFFDPDEGDDWS</sequence>
<dbReference type="Gene3D" id="2.60.40.420">
    <property type="entry name" value="Cupredoxins - blue copper proteins"/>
    <property type="match status" value="3"/>
</dbReference>
<dbReference type="AlphaFoldDB" id="A0A9Q8UT56"/>
<dbReference type="GeneID" id="71989650"/>
<evidence type="ECO:0000259" key="7">
    <source>
        <dbReference type="Pfam" id="PF07731"/>
    </source>
</evidence>
<dbReference type="CDD" id="cd13895">
    <property type="entry name" value="CuRO_3_AAO_like_2"/>
    <property type="match status" value="1"/>
</dbReference>
<dbReference type="InterPro" id="IPR002355">
    <property type="entry name" value="Cu_oxidase_Cu_BS"/>
</dbReference>
<evidence type="ECO:0000256" key="3">
    <source>
        <dbReference type="ARBA" id="ARBA00023002"/>
    </source>
</evidence>
<keyword evidence="10" id="KW-1185">Reference proteome</keyword>